<name>A0AAD7UCT5_9STRA</name>
<protein>
    <recommendedName>
        <fullName evidence="2">Nuclear transport factor 2</fullName>
        <shortName evidence="2">NTF-2</shortName>
    </recommendedName>
</protein>
<dbReference type="Pfam" id="PF02136">
    <property type="entry name" value="NTF2"/>
    <property type="match status" value="1"/>
</dbReference>
<keyword evidence="1 2" id="KW-0963">Cytoplasm</keyword>
<keyword evidence="2" id="KW-0539">Nucleus</keyword>
<evidence type="ECO:0000313" key="5">
    <source>
        <dbReference type="Proteomes" id="UP001230188"/>
    </source>
</evidence>
<proteinExistence type="predicted"/>
<dbReference type="GO" id="GO:0006606">
    <property type="term" value="P:protein import into nucleus"/>
    <property type="evidence" value="ECO:0007669"/>
    <property type="project" value="UniProtKB-ARBA"/>
</dbReference>
<dbReference type="EMBL" id="JAQMWT010000373">
    <property type="protein sequence ID" value="KAJ8602642.1"/>
    <property type="molecule type" value="Genomic_DNA"/>
</dbReference>
<keyword evidence="2" id="KW-0653">Protein transport</keyword>
<dbReference type="FunFam" id="3.10.450.50:FF:000005">
    <property type="entry name" value="Nuclear transport factor 2"/>
    <property type="match status" value="1"/>
</dbReference>
<dbReference type="PANTHER" id="PTHR12612">
    <property type="entry name" value="NUCLEAR TRANSPORT FACTOR 2"/>
    <property type="match status" value="1"/>
</dbReference>
<evidence type="ECO:0000259" key="3">
    <source>
        <dbReference type="PROSITE" id="PS50177"/>
    </source>
</evidence>
<comment type="subcellular location">
    <subcellularLocation>
        <location evidence="2">Cytoplasm</location>
    </subcellularLocation>
    <subcellularLocation>
        <location evidence="2">Nucleus</location>
    </subcellularLocation>
</comment>
<comment type="caution">
    <text evidence="4">The sequence shown here is derived from an EMBL/GenBank/DDBJ whole genome shotgun (WGS) entry which is preliminary data.</text>
</comment>
<organism evidence="4 5">
    <name type="scientific">Chrysophaeum taylorii</name>
    <dbReference type="NCBI Taxonomy" id="2483200"/>
    <lineage>
        <taxon>Eukaryota</taxon>
        <taxon>Sar</taxon>
        <taxon>Stramenopiles</taxon>
        <taxon>Ochrophyta</taxon>
        <taxon>Pelagophyceae</taxon>
        <taxon>Pelagomonadales</taxon>
        <taxon>Pelagomonadaceae</taxon>
        <taxon>Chrysophaeum</taxon>
    </lineage>
</organism>
<dbReference type="GO" id="GO:0005635">
    <property type="term" value="C:nuclear envelope"/>
    <property type="evidence" value="ECO:0007669"/>
    <property type="project" value="UniProtKB-ARBA"/>
</dbReference>
<dbReference type="InterPro" id="IPR002075">
    <property type="entry name" value="NTF2_dom"/>
</dbReference>
<dbReference type="CDD" id="cd00780">
    <property type="entry name" value="NTF2"/>
    <property type="match status" value="1"/>
</dbReference>
<dbReference type="Gene3D" id="3.10.450.50">
    <property type="match status" value="1"/>
</dbReference>
<dbReference type="InterPro" id="IPR018222">
    <property type="entry name" value="Nuclear_transport_factor_2_euk"/>
</dbReference>
<dbReference type="InterPro" id="IPR045875">
    <property type="entry name" value="NTF2"/>
</dbReference>
<keyword evidence="5" id="KW-1185">Reference proteome</keyword>
<accession>A0AAD7UCT5</accession>
<keyword evidence="2" id="KW-0813">Transport</keyword>
<evidence type="ECO:0000256" key="1">
    <source>
        <dbReference type="ARBA" id="ARBA00022490"/>
    </source>
</evidence>
<reference evidence="4" key="1">
    <citation type="submission" date="2023-01" db="EMBL/GenBank/DDBJ databases">
        <title>Metagenome sequencing of chrysophaentin producing Chrysophaeum taylorii.</title>
        <authorList>
            <person name="Davison J."/>
            <person name="Bewley C."/>
        </authorList>
    </citation>
    <scope>NUCLEOTIDE SEQUENCE</scope>
    <source>
        <strain evidence="4">NIES-1699</strain>
    </source>
</reference>
<evidence type="ECO:0000313" key="4">
    <source>
        <dbReference type="EMBL" id="KAJ8602642.1"/>
    </source>
</evidence>
<dbReference type="Proteomes" id="UP001230188">
    <property type="component" value="Unassembled WGS sequence"/>
</dbReference>
<sequence length="121" mass="13766">MSADEVANAFVAQYYRCFDQNREGMAPLYRDQSSLTFEGDGPKRGTQQIMDKLRTLPPVAHQVQSVEVQQSVAPNAILVFCTGSILIEANKPLKFTQCFQLVAEAHNQYYLHNDIFRFNYA</sequence>
<dbReference type="PROSITE" id="PS50177">
    <property type="entry name" value="NTF2_DOMAIN"/>
    <property type="match status" value="1"/>
</dbReference>
<gene>
    <name evidence="4" type="ORF">CTAYLR_004110</name>
</gene>
<feature type="domain" description="NTF2" evidence="3">
    <location>
        <begin position="6"/>
        <end position="118"/>
    </location>
</feature>
<dbReference type="SUPFAM" id="SSF54427">
    <property type="entry name" value="NTF2-like"/>
    <property type="match status" value="1"/>
</dbReference>
<dbReference type="InterPro" id="IPR032710">
    <property type="entry name" value="NTF2-like_dom_sf"/>
</dbReference>
<dbReference type="AlphaFoldDB" id="A0AAD7UCT5"/>
<dbReference type="GO" id="GO:0051028">
    <property type="term" value="P:mRNA transport"/>
    <property type="evidence" value="ECO:0007669"/>
    <property type="project" value="UniProtKB-UniRule"/>
</dbReference>
<dbReference type="GO" id="GO:0005737">
    <property type="term" value="C:cytoplasm"/>
    <property type="evidence" value="ECO:0007669"/>
    <property type="project" value="UniProtKB-SubCell"/>
</dbReference>
<evidence type="ECO:0000256" key="2">
    <source>
        <dbReference type="RuleBase" id="RU369002"/>
    </source>
</evidence>
<comment type="function">
    <text evidence="2">Has a role in nuclear-cytoplasmic transport of proteins and mRNAs.</text>
</comment>